<dbReference type="AlphaFoldDB" id="A0A1B4V365"/>
<feature type="domain" description="Translocation and assembly module TamB C-terminal" evidence="5">
    <location>
        <begin position="908"/>
        <end position="1249"/>
    </location>
</feature>
<dbReference type="Pfam" id="PF04357">
    <property type="entry name" value="TamB"/>
    <property type="match status" value="1"/>
</dbReference>
<dbReference type="GO" id="GO:0097347">
    <property type="term" value="C:TAM protein secretion complex"/>
    <property type="evidence" value="ECO:0007669"/>
    <property type="project" value="TreeGrafter"/>
</dbReference>
<protein>
    <submittedName>
        <fullName evidence="6">Pathogenicity protein</fullName>
    </submittedName>
</protein>
<dbReference type="Proteomes" id="UP000218899">
    <property type="component" value="Chromosome"/>
</dbReference>
<keyword evidence="7" id="KW-1185">Reference proteome</keyword>
<dbReference type="RefSeq" id="WP_096460552.1">
    <property type="nucleotide sequence ID" value="NZ_AP014936.1"/>
</dbReference>
<organism evidence="6 7">
    <name type="scientific">Sulfurifustis variabilis</name>
    <dbReference type="NCBI Taxonomy" id="1675686"/>
    <lineage>
        <taxon>Bacteria</taxon>
        <taxon>Pseudomonadati</taxon>
        <taxon>Pseudomonadota</taxon>
        <taxon>Gammaproteobacteria</taxon>
        <taxon>Acidiferrobacterales</taxon>
        <taxon>Acidiferrobacteraceae</taxon>
        <taxon>Sulfurifustis</taxon>
    </lineage>
</organism>
<evidence type="ECO:0000256" key="3">
    <source>
        <dbReference type="ARBA" id="ARBA00022989"/>
    </source>
</evidence>
<dbReference type="KEGG" id="sva:SVA_1434"/>
<evidence type="ECO:0000259" key="5">
    <source>
        <dbReference type="Pfam" id="PF04357"/>
    </source>
</evidence>
<dbReference type="PANTHER" id="PTHR36985:SF1">
    <property type="entry name" value="TRANSLOCATION AND ASSEMBLY MODULE SUBUNIT TAMB"/>
    <property type="match status" value="1"/>
</dbReference>
<gene>
    <name evidence="6" type="ORF">SVA_1434</name>
</gene>
<dbReference type="OrthoDB" id="5555605at2"/>
<evidence type="ECO:0000256" key="4">
    <source>
        <dbReference type="ARBA" id="ARBA00023136"/>
    </source>
</evidence>
<dbReference type="PANTHER" id="PTHR36985">
    <property type="entry name" value="TRANSLOCATION AND ASSEMBLY MODULE SUBUNIT TAMB"/>
    <property type="match status" value="1"/>
</dbReference>
<accession>A0A1B4V365</accession>
<sequence length="1250" mass="133315">MKRRRLLVLIAFLGLLVVAAGALAWLLGTESGLRWAYERLQARLPGSLSVESLAGRLAGPIEVRGLLYRDDETSARLEHASIDWSPTALLAGRLRLSDIEVEGLRVTLPAPKEKPAERKSPAPRLPLTLSIGDARLRNLAVVRPNASPIEIRTIEIEGATWGPRALALSRLRVDAERFSVTADGGMALDEDGRVLNLAWRLEPPGYAPVAGRGTVSGTLAKLDIAQELTEPLRGTLRAEVRQPTTKLAWNAELLLPSVDPSRIRRDWPALAASLEVGARGDASRFAASGRAQATFAGQTLLGRFEAKGDADAVVLDSLDVTAAGAPGEAHAQGRWTIAARAFEVQARWRGLQWPLDGTALVASPEGEARIAGKTDDYRIEGALATEGRDLPPARWTLAGRGDTKALDVETLVAELLDGRIEGRGRIAWSPQLAWSAGATAAGINPGSMWPEWPGEIGATAQAQGTAKGLKLTLERLQGNLRGRPVSARGHVVRQAGRYPDLRIEARSAGAVARVNGHLTDAWDMRWEIEARDLAAVWPDAAGELEGRGRLQGPRAAPRVEANVSGRAVAYRDLRAQTLALNGAVDLSDREASRASLEARGVIADGRELERLSLRAEGHIARHTVSAHAAMDELAATLRLAGGYAAGTWEGELRQAILQSEAAGFWTLQAPAALRGGRDRVVLEKACLRAGRPDACVSADWNPNAASRFQVSAETVPLPLLAPLLPPAVRVRGTVSGNADLHLDRRRLTRARAEFELSPGTLTLAAAGAGASAVSFHGGAARLDVDERGLRSHAEIRLAGEDGARLDLALPKFDGSAPAGAAQPLDGRFTARIADIAPLLPLFPEVERLRGSVQADLRIGGTLAEPQLRGDARLRDASARLPGPGIRLDAVELTATAERNDVLTLRGQARSGKGQIDVAGTLALEAGRAWRAKLQVTGDRFQAVDLREASVVVSPNLRLDVVPRHVTIDGEIRVPQARFAPRPRLVGGETTAVPVSRDVVIVNAPEDEPETAPATPWTVGGQVQVILGERVSFDGFGLTGDITGQITVVEAPGRVTTGRGEVRIVEGKYEAFGQKLEIERGRLLFAGGPVDNPGIDARAVRKIEDVTAGITVKGTLREPEFVLFTEPAMGQADALSYLLFGQPLESADAAQGKTLAGAAAALQLSGGEFLAQRIGARFGIEEVSIEGGTENQDAALVLGRQLSPRLYVNYSIGLFEQVNVFRIRYKLSARWALQAESGPYTGADLLFTIER</sequence>
<evidence type="ECO:0000256" key="1">
    <source>
        <dbReference type="ARBA" id="ARBA00004167"/>
    </source>
</evidence>
<keyword evidence="2" id="KW-0812">Transmembrane</keyword>
<dbReference type="InterPro" id="IPR007452">
    <property type="entry name" value="TamB_C"/>
</dbReference>
<dbReference type="GO" id="GO:0005886">
    <property type="term" value="C:plasma membrane"/>
    <property type="evidence" value="ECO:0007669"/>
    <property type="project" value="InterPro"/>
</dbReference>
<dbReference type="EMBL" id="AP014936">
    <property type="protein sequence ID" value="BAU47999.1"/>
    <property type="molecule type" value="Genomic_DNA"/>
</dbReference>
<name>A0A1B4V365_9GAMM</name>
<keyword evidence="4" id="KW-0472">Membrane</keyword>
<comment type="subcellular location">
    <subcellularLocation>
        <location evidence="1">Membrane</location>
        <topology evidence="1">Single-pass membrane protein</topology>
    </subcellularLocation>
</comment>
<dbReference type="GO" id="GO:0009306">
    <property type="term" value="P:protein secretion"/>
    <property type="evidence" value="ECO:0007669"/>
    <property type="project" value="InterPro"/>
</dbReference>
<evidence type="ECO:0000256" key="2">
    <source>
        <dbReference type="ARBA" id="ARBA00022692"/>
    </source>
</evidence>
<evidence type="ECO:0000313" key="6">
    <source>
        <dbReference type="EMBL" id="BAU47999.1"/>
    </source>
</evidence>
<proteinExistence type="predicted"/>
<evidence type="ECO:0000313" key="7">
    <source>
        <dbReference type="Proteomes" id="UP000218899"/>
    </source>
</evidence>
<reference evidence="6 7" key="1">
    <citation type="submission" date="2015-08" db="EMBL/GenBank/DDBJ databases">
        <title>Complete genome sequence of Sulfurifustis variabilis.</title>
        <authorList>
            <person name="Miura A."/>
            <person name="Kojima H."/>
            <person name="Fukui M."/>
        </authorList>
    </citation>
    <scope>NUCLEOTIDE SEQUENCE [LARGE SCALE GENOMIC DNA]</scope>
    <source>
        <strain evidence="7">skN76</strain>
    </source>
</reference>
<keyword evidence="3" id="KW-1133">Transmembrane helix</keyword>